<name>A0A8S9PPQ5_BRACR</name>
<proteinExistence type="predicted"/>
<sequence length="50" mass="5652">MRVLLFSDEGDAILHEVLCGACSLAQFVMEKRRIRCVRGSGWMLKHFGIA</sequence>
<dbReference type="Proteomes" id="UP000712600">
    <property type="component" value="Unassembled WGS sequence"/>
</dbReference>
<organism evidence="1 2">
    <name type="scientific">Brassica cretica</name>
    <name type="common">Mustard</name>
    <dbReference type="NCBI Taxonomy" id="69181"/>
    <lineage>
        <taxon>Eukaryota</taxon>
        <taxon>Viridiplantae</taxon>
        <taxon>Streptophyta</taxon>
        <taxon>Embryophyta</taxon>
        <taxon>Tracheophyta</taxon>
        <taxon>Spermatophyta</taxon>
        <taxon>Magnoliopsida</taxon>
        <taxon>eudicotyledons</taxon>
        <taxon>Gunneridae</taxon>
        <taxon>Pentapetalae</taxon>
        <taxon>rosids</taxon>
        <taxon>malvids</taxon>
        <taxon>Brassicales</taxon>
        <taxon>Brassicaceae</taxon>
        <taxon>Brassiceae</taxon>
        <taxon>Brassica</taxon>
    </lineage>
</organism>
<comment type="caution">
    <text evidence="1">The sequence shown here is derived from an EMBL/GenBank/DDBJ whole genome shotgun (WGS) entry which is preliminary data.</text>
</comment>
<evidence type="ECO:0000313" key="2">
    <source>
        <dbReference type="Proteomes" id="UP000712600"/>
    </source>
</evidence>
<evidence type="ECO:0000313" key="1">
    <source>
        <dbReference type="EMBL" id="KAF3523248.1"/>
    </source>
</evidence>
<reference evidence="1" key="1">
    <citation type="submission" date="2019-12" db="EMBL/GenBank/DDBJ databases">
        <title>Genome sequencing and annotation of Brassica cretica.</title>
        <authorList>
            <person name="Studholme D.J."/>
            <person name="Sarris P."/>
        </authorList>
    </citation>
    <scope>NUCLEOTIDE SEQUENCE</scope>
    <source>
        <strain evidence="1">PFS-109/04</strain>
        <tissue evidence="1">Leaf</tissue>
    </source>
</reference>
<gene>
    <name evidence="1" type="ORF">F2Q69_00050838</name>
</gene>
<dbReference type="AlphaFoldDB" id="A0A8S9PPQ5"/>
<protein>
    <submittedName>
        <fullName evidence="1">Uncharacterized protein</fullName>
    </submittedName>
</protein>
<accession>A0A8S9PPQ5</accession>
<dbReference type="EMBL" id="QGKX02001347">
    <property type="protein sequence ID" value="KAF3523248.1"/>
    <property type="molecule type" value="Genomic_DNA"/>
</dbReference>